<evidence type="ECO:0000256" key="1">
    <source>
        <dbReference type="ARBA" id="ARBA00004477"/>
    </source>
</evidence>
<comment type="pathway">
    <text evidence="2">Protein modification; protein glycosylation.</text>
</comment>
<keyword evidence="7 9" id="KW-0472">Membrane</keyword>
<comment type="similarity">
    <text evidence="3 9">Belongs to the RFT1 family.</text>
</comment>
<dbReference type="PANTHER" id="PTHR13117:SF5">
    <property type="entry name" value="PROTEIN RFT1 HOMOLOG"/>
    <property type="match status" value="1"/>
</dbReference>
<accession>A0AAN8PHZ0</accession>
<comment type="function">
    <text evidence="8 9">Intramembrane glycolipid transporter that operates in the biosynthetic pathway of dolichol-linked oligosaccharides, the glycan precursors employed in protein asparagine (N)-glycosylation. The sequential addition of sugars to dolichol pyrophosphate produces dolichol-linked oligosaccharides containing fourteen sugars, including two GlcNAcs, nine mannoses and three glucoses. Once assembled, the oligosaccharide is transferred from the lipid to nascent proteins by oligosaccharyltransferases. The assembly of dolichol-linked oligosaccharides begins on the cytosolic side of the endoplasmic reticulum membrane and finishes in its lumen. RFT1 could mediate the translocation of the cytosolically oriented intermediate DolPP-GlcNAc2Man5, produced by ALG11, into the ER lumen where dolichol-linked oligosaccharides assembly continues. However, the intramembrane lipid transporter activity could not be confirmed in vitro.</text>
</comment>
<dbReference type="Pfam" id="PF04506">
    <property type="entry name" value="Rft-1"/>
    <property type="match status" value="1"/>
</dbReference>
<evidence type="ECO:0000256" key="9">
    <source>
        <dbReference type="RuleBase" id="RU365067"/>
    </source>
</evidence>
<evidence type="ECO:0000256" key="2">
    <source>
        <dbReference type="ARBA" id="ARBA00004922"/>
    </source>
</evidence>
<name>A0AAN8PHZ0_PATCE</name>
<keyword evidence="4 9" id="KW-0812">Transmembrane</keyword>
<feature type="transmembrane region" description="Helical" evidence="9">
    <location>
        <begin position="153"/>
        <end position="173"/>
    </location>
</feature>
<reference evidence="10 11" key="1">
    <citation type="submission" date="2024-01" db="EMBL/GenBank/DDBJ databases">
        <title>The genome of the rayed Mediterranean limpet Patella caerulea (Linnaeus, 1758).</title>
        <authorList>
            <person name="Anh-Thu Weber A."/>
            <person name="Halstead-Nussloch G."/>
        </authorList>
    </citation>
    <scope>NUCLEOTIDE SEQUENCE [LARGE SCALE GENOMIC DNA]</scope>
    <source>
        <strain evidence="10">AATW-2023a</strain>
        <tissue evidence="10">Whole specimen</tissue>
    </source>
</reference>
<evidence type="ECO:0000256" key="8">
    <source>
        <dbReference type="ARBA" id="ARBA00045912"/>
    </source>
</evidence>
<dbReference type="GO" id="GO:0005789">
    <property type="term" value="C:endoplasmic reticulum membrane"/>
    <property type="evidence" value="ECO:0007669"/>
    <property type="project" value="UniProtKB-SubCell"/>
</dbReference>
<feature type="transmembrane region" description="Helical" evidence="9">
    <location>
        <begin position="469"/>
        <end position="492"/>
    </location>
</feature>
<keyword evidence="5" id="KW-0256">Endoplasmic reticulum</keyword>
<comment type="caution">
    <text evidence="10">The sequence shown here is derived from an EMBL/GenBank/DDBJ whole genome shotgun (WGS) entry which is preliminary data.</text>
</comment>
<feature type="transmembrane region" description="Helical" evidence="9">
    <location>
        <begin position="370"/>
        <end position="394"/>
    </location>
</feature>
<evidence type="ECO:0000256" key="3">
    <source>
        <dbReference type="ARBA" id="ARBA00010288"/>
    </source>
</evidence>
<keyword evidence="6 9" id="KW-1133">Transmembrane helix</keyword>
<dbReference type="EMBL" id="JAZGQO010000010">
    <property type="protein sequence ID" value="KAK6175408.1"/>
    <property type="molecule type" value="Genomic_DNA"/>
</dbReference>
<feature type="transmembrane region" description="Helical" evidence="9">
    <location>
        <begin position="82"/>
        <end position="106"/>
    </location>
</feature>
<feature type="transmembrane region" description="Helical" evidence="9">
    <location>
        <begin position="118"/>
        <end position="141"/>
    </location>
</feature>
<keyword evidence="11" id="KW-1185">Reference proteome</keyword>
<organism evidence="10 11">
    <name type="scientific">Patella caerulea</name>
    <name type="common">Rayed Mediterranean limpet</name>
    <dbReference type="NCBI Taxonomy" id="87958"/>
    <lineage>
        <taxon>Eukaryota</taxon>
        <taxon>Metazoa</taxon>
        <taxon>Spiralia</taxon>
        <taxon>Lophotrochozoa</taxon>
        <taxon>Mollusca</taxon>
        <taxon>Gastropoda</taxon>
        <taxon>Patellogastropoda</taxon>
        <taxon>Patelloidea</taxon>
        <taxon>Patellidae</taxon>
        <taxon>Patella</taxon>
    </lineage>
</organism>
<dbReference type="GO" id="GO:0034203">
    <property type="term" value="P:glycolipid translocation"/>
    <property type="evidence" value="ECO:0007669"/>
    <property type="project" value="TreeGrafter"/>
</dbReference>
<feature type="transmembrane region" description="Helical" evidence="9">
    <location>
        <begin position="179"/>
        <end position="200"/>
    </location>
</feature>
<dbReference type="Proteomes" id="UP001347796">
    <property type="component" value="Unassembled WGS sequence"/>
</dbReference>
<evidence type="ECO:0000256" key="4">
    <source>
        <dbReference type="ARBA" id="ARBA00022692"/>
    </source>
</evidence>
<evidence type="ECO:0000256" key="7">
    <source>
        <dbReference type="ARBA" id="ARBA00023136"/>
    </source>
</evidence>
<feature type="transmembrane region" description="Helical" evidence="9">
    <location>
        <begin position="430"/>
        <end position="449"/>
    </location>
</feature>
<feature type="transmembrane region" description="Helical" evidence="9">
    <location>
        <begin position="326"/>
        <end position="350"/>
    </location>
</feature>
<feature type="transmembrane region" description="Helical" evidence="9">
    <location>
        <begin position="406"/>
        <end position="424"/>
    </location>
</feature>
<evidence type="ECO:0000256" key="5">
    <source>
        <dbReference type="ARBA" id="ARBA00022824"/>
    </source>
</evidence>
<dbReference type="PANTHER" id="PTHR13117">
    <property type="entry name" value="ENDOPLASMIC RETICULUM MULTISPAN TRANSMEMBRANE PROTEIN-RELATED"/>
    <property type="match status" value="1"/>
</dbReference>
<proteinExistence type="inferred from homology"/>
<protein>
    <recommendedName>
        <fullName evidence="9">Protein RFT1 homolog</fullName>
    </recommendedName>
</protein>
<sequence>MKGSDLLAGAAKAATYNMLLQFSLRIMTFLLNAFVLRFITRDMLGVVNVRLTLLYSTTLFLAKEAFDKACLSKSEHKNWQQIINLLWCTLPVAIVCCSLLSFVWLYMIDVPDTQLIPYYNIGVICFAISTVIEVIAEPLVIVGQAFMFVKLKVLFYGISQGIKCLITVILIIYFPDLGIINFCIAQIISVLIYVVLYYGYFINNMSKVKKTDDFPFKTVGDFLPKKLKDKPSIDSHYASLTWSFFKQSFLKQLLTEGEKFVMTFFKVLSFADQGIYDVINNLGSMAARFIFLPIEENGYLFFSQSLTRGVPIHKQKKESVELCCDVLGSLLKIVTLIGFIILVFGYSYSYLALDLYGGQILTSGSGPTLLKWYCLYVLVIAINGTTEGFVFAAMSKDDVDKYNHKMFIFSILFLTSSWFLTKVLGSVGFILANCLNMLARILHSVYFILKYFKGSEYQPLKHLLPSTPVMVSLILSLIVTIISQSTFCHSGFGGKCLHVLIGGVCLLITMATILLTEKQLLTFIQKQIQLRKSNKKEN</sequence>
<feature type="transmembrane region" description="Helical" evidence="9">
    <location>
        <begin position="498"/>
        <end position="516"/>
    </location>
</feature>
<feature type="transmembrane region" description="Helical" evidence="9">
    <location>
        <begin position="22"/>
        <end position="39"/>
    </location>
</feature>
<dbReference type="InterPro" id="IPR007594">
    <property type="entry name" value="RFT1"/>
</dbReference>
<evidence type="ECO:0000313" key="11">
    <source>
        <dbReference type="Proteomes" id="UP001347796"/>
    </source>
</evidence>
<evidence type="ECO:0000256" key="6">
    <source>
        <dbReference type="ARBA" id="ARBA00022989"/>
    </source>
</evidence>
<dbReference type="GO" id="GO:0006488">
    <property type="term" value="P:dolichol-linked oligosaccharide biosynthetic process"/>
    <property type="evidence" value="ECO:0007669"/>
    <property type="project" value="InterPro"/>
</dbReference>
<evidence type="ECO:0000313" key="10">
    <source>
        <dbReference type="EMBL" id="KAK6175408.1"/>
    </source>
</evidence>
<dbReference type="AlphaFoldDB" id="A0AAN8PHZ0"/>
<comment type="subcellular location">
    <subcellularLocation>
        <location evidence="1 9">Endoplasmic reticulum membrane</location>
        <topology evidence="1 9">Multi-pass membrane protein</topology>
    </subcellularLocation>
</comment>
<gene>
    <name evidence="10" type="ORF">SNE40_013877</name>
</gene>